<gene>
    <name evidence="8" type="ORF">URODEC1_LOCUS87124</name>
</gene>
<accession>A0ABC9DNS6</accession>
<dbReference type="PROSITE" id="PS50066">
    <property type="entry name" value="MADS_BOX_2"/>
    <property type="match status" value="1"/>
</dbReference>
<keyword evidence="4" id="KW-0804">Transcription</keyword>
<proteinExistence type="predicted"/>
<dbReference type="SUPFAM" id="SSF55455">
    <property type="entry name" value="SRF-like"/>
    <property type="match status" value="1"/>
</dbReference>
<organism evidence="8 9">
    <name type="scientific">Urochloa decumbens</name>
    <dbReference type="NCBI Taxonomy" id="240449"/>
    <lineage>
        <taxon>Eukaryota</taxon>
        <taxon>Viridiplantae</taxon>
        <taxon>Streptophyta</taxon>
        <taxon>Embryophyta</taxon>
        <taxon>Tracheophyta</taxon>
        <taxon>Spermatophyta</taxon>
        <taxon>Magnoliopsida</taxon>
        <taxon>Liliopsida</taxon>
        <taxon>Poales</taxon>
        <taxon>Poaceae</taxon>
        <taxon>PACMAD clade</taxon>
        <taxon>Panicoideae</taxon>
        <taxon>Panicodae</taxon>
        <taxon>Paniceae</taxon>
        <taxon>Melinidinae</taxon>
        <taxon>Urochloa</taxon>
    </lineage>
</organism>
<dbReference type="EMBL" id="OZ075144">
    <property type="protein sequence ID" value="CAL5042277.1"/>
    <property type="molecule type" value="Genomic_DNA"/>
</dbReference>
<dbReference type="SMART" id="SM00432">
    <property type="entry name" value="MADS"/>
    <property type="match status" value="1"/>
</dbReference>
<dbReference type="Gene3D" id="3.40.1810.10">
    <property type="entry name" value="Transcription factor, MADS-box"/>
    <property type="match status" value="1"/>
</dbReference>
<feature type="compositionally biased region" description="Basic residues" evidence="6">
    <location>
        <begin position="33"/>
        <end position="43"/>
    </location>
</feature>
<evidence type="ECO:0000256" key="6">
    <source>
        <dbReference type="SAM" id="MobiDB-lite"/>
    </source>
</evidence>
<evidence type="ECO:0000256" key="1">
    <source>
        <dbReference type="ARBA" id="ARBA00004123"/>
    </source>
</evidence>
<evidence type="ECO:0000256" key="3">
    <source>
        <dbReference type="ARBA" id="ARBA00023125"/>
    </source>
</evidence>
<dbReference type="PANTHER" id="PTHR11945:SF570">
    <property type="entry name" value="MADS-BOX TRANSCRIPTION FACTOR FAMILY PROTEIN-RELATED"/>
    <property type="match status" value="1"/>
</dbReference>
<dbReference type="InterPro" id="IPR033896">
    <property type="entry name" value="MEF2-like_N"/>
</dbReference>
<dbReference type="Pfam" id="PF00319">
    <property type="entry name" value="SRF-TF"/>
    <property type="match status" value="1"/>
</dbReference>
<reference evidence="8" key="1">
    <citation type="submission" date="2024-10" db="EMBL/GenBank/DDBJ databases">
        <authorList>
            <person name="Ryan C."/>
        </authorList>
    </citation>
    <scope>NUCLEOTIDE SEQUENCE [LARGE SCALE GENOMIC DNA]</scope>
</reference>
<dbReference type="FunFam" id="3.40.1810.10:FF:000006">
    <property type="entry name" value="Agamous-like MADS-box protein AGL62"/>
    <property type="match status" value="1"/>
</dbReference>
<dbReference type="GO" id="GO:0003677">
    <property type="term" value="F:DNA binding"/>
    <property type="evidence" value="ECO:0007669"/>
    <property type="project" value="UniProtKB-KW"/>
</dbReference>
<dbReference type="CDD" id="cd00265">
    <property type="entry name" value="MADS_MEF2_like"/>
    <property type="match status" value="1"/>
</dbReference>
<keyword evidence="3" id="KW-0238">DNA-binding</keyword>
<keyword evidence="5" id="KW-0539">Nucleus</keyword>
<dbReference type="PRINTS" id="PR00404">
    <property type="entry name" value="MADSDOMAIN"/>
</dbReference>
<dbReference type="InterPro" id="IPR002100">
    <property type="entry name" value="TF_MADSbox"/>
</dbReference>
<feature type="domain" description="MADS-box" evidence="7">
    <location>
        <begin position="41"/>
        <end position="101"/>
    </location>
</feature>
<keyword evidence="9" id="KW-1185">Reference proteome</keyword>
<feature type="region of interest" description="Disordered" evidence="6">
    <location>
        <begin position="1"/>
        <end position="43"/>
    </location>
</feature>
<evidence type="ECO:0000256" key="2">
    <source>
        <dbReference type="ARBA" id="ARBA00023015"/>
    </source>
</evidence>
<comment type="subcellular location">
    <subcellularLocation>
        <location evidence="1">Nucleus</location>
    </subcellularLocation>
</comment>
<dbReference type="Proteomes" id="UP001497457">
    <property type="component" value="Chromosome 34rd"/>
</dbReference>
<keyword evidence="2" id="KW-0805">Transcription regulation</keyword>
<dbReference type="GO" id="GO:0005634">
    <property type="term" value="C:nucleus"/>
    <property type="evidence" value="ECO:0007669"/>
    <property type="project" value="UniProtKB-SubCell"/>
</dbReference>
<evidence type="ECO:0000256" key="5">
    <source>
        <dbReference type="ARBA" id="ARBA00023242"/>
    </source>
</evidence>
<dbReference type="PANTHER" id="PTHR11945">
    <property type="entry name" value="MADS BOX PROTEIN"/>
    <property type="match status" value="1"/>
</dbReference>
<name>A0ABC9DNS6_9POAL</name>
<dbReference type="InterPro" id="IPR036879">
    <property type="entry name" value="TF_MADSbox_sf"/>
</dbReference>
<evidence type="ECO:0000256" key="4">
    <source>
        <dbReference type="ARBA" id="ARBA00023163"/>
    </source>
</evidence>
<evidence type="ECO:0000313" key="8">
    <source>
        <dbReference type="EMBL" id="CAL5042277.1"/>
    </source>
</evidence>
<feature type="compositionally biased region" description="Low complexity" evidence="6">
    <location>
        <begin position="9"/>
        <end position="22"/>
    </location>
</feature>
<evidence type="ECO:0000313" key="9">
    <source>
        <dbReference type="Proteomes" id="UP001497457"/>
    </source>
</evidence>
<sequence>MQVEDEKQAAAMTMTAAAESESGGCGEAAGGERKRKTKTTRGRQKIEIKRIERLAARYVCFSKRHTGLIKKAADLVALCGVHVAVVVFSQAGKPFSFGHPSVNAVFGRYLDDSTSAGGVGAAPAAAAPGEETARLLAPLLHEYRRERERLEKAIEVEASRRKALDAAARAVGVRAVTGGDDLRGVGMPELVAMLAALERVQAEAVERMRVAIAEEAMMQQWQCAPAGSGGDGSGGAFSYPGAGAFVADGGAASSSRQGVMDTQTMLMLGGGDVIKQAATMPIAPMTLPPYLPPPPPLIYGADYNQFAGYGYDLGGGSCHDAAYEIEGCYGTATTCNFFE</sequence>
<protein>
    <recommendedName>
        <fullName evidence="7">MADS-box domain-containing protein</fullName>
    </recommendedName>
</protein>
<evidence type="ECO:0000259" key="7">
    <source>
        <dbReference type="PROSITE" id="PS50066"/>
    </source>
</evidence>
<dbReference type="AlphaFoldDB" id="A0ABC9DNS6"/>